<organism evidence="2 3">
    <name type="scientific">Christiangramia echinicola</name>
    <dbReference type="NCBI Taxonomy" id="279359"/>
    <lineage>
        <taxon>Bacteria</taxon>
        <taxon>Pseudomonadati</taxon>
        <taxon>Bacteroidota</taxon>
        <taxon>Flavobacteriia</taxon>
        <taxon>Flavobacteriales</taxon>
        <taxon>Flavobacteriaceae</taxon>
        <taxon>Christiangramia</taxon>
    </lineage>
</organism>
<evidence type="ECO:0000313" key="2">
    <source>
        <dbReference type="EMBL" id="SDR99925.1"/>
    </source>
</evidence>
<keyword evidence="1" id="KW-0732">Signal</keyword>
<name>A0A1H1NMJ7_9FLAO</name>
<evidence type="ECO:0000313" key="3">
    <source>
        <dbReference type="Proteomes" id="UP000198858"/>
    </source>
</evidence>
<dbReference type="RefSeq" id="WP_244270286.1">
    <property type="nucleotide sequence ID" value="NZ_LT629745.1"/>
</dbReference>
<dbReference type="AlphaFoldDB" id="A0A1H1NMJ7"/>
<protein>
    <submittedName>
        <fullName evidence="2">Uncharacterized protein</fullName>
    </submittedName>
</protein>
<accession>A0A1H1NMJ7</accession>
<dbReference type="PROSITE" id="PS51257">
    <property type="entry name" value="PROKAR_LIPOPROTEIN"/>
    <property type="match status" value="1"/>
</dbReference>
<dbReference type="EMBL" id="LT629745">
    <property type="protein sequence ID" value="SDR99925.1"/>
    <property type="molecule type" value="Genomic_DNA"/>
</dbReference>
<dbReference type="SUPFAM" id="SSF63825">
    <property type="entry name" value="YWTD domain"/>
    <property type="match status" value="1"/>
</dbReference>
<feature type="chain" id="PRO_5009255686" evidence="1">
    <location>
        <begin position="21"/>
        <end position="338"/>
    </location>
</feature>
<dbReference type="Proteomes" id="UP000198858">
    <property type="component" value="Chromosome I"/>
</dbReference>
<gene>
    <name evidence="2" type="ORF">SAMN04488552_1775</name>
</gene>
<feature type="signal peptide" evidence="1">
    <location>
        <begin position="1"/>
        <end position="20"/>
    </location>
</feature>
<evidence type="ECO:0000256" key="1">
    <source>
        <dbReference type="SAM" id="SignalP"/>
    </source>
</evidence>
<keyword evidence="3" id="KW-1185">Reference proteome</keyword>
<dbReference type="STRING" id="1250231.SAMN04488552_1775"/>
<reference evidence="2 3" key="1">
    <citation type="submission" date="2016-10" db="EMBL/GenBank/DDBJ databases">
        <authorList>
            <person name="Varghese N."/>
            <person name="Submissions S."/>
        </authorList>
    </citation>
    <scope>NUCLEOTIDE SEQUENCE [LARGE SCALE GENOMIC DNA]</scope>
    <source>
        <strain evidence="2 3">Mar_2010_102</strain>
    </source>
</reference>
<proteinExistence type="predicted"/>
<sequence>MKKPELLLLMFLMFVGVSCSNDDDLNGGVSTSKTAHLYATTHNGDIRRYDINNGVETNYANSSSDAEGIFFSSEDDSFTIVSRSANRLESYSGIGLLGEGGTKNPEDMIMGSADLENPRDLAVNGEFYVVSDNTDLDEDETTPEGRLFIYRKTETNFVLRNVVQTKFKVWGIEFVGDDLFLAVDESSKLAVYRNFLTVNTNNRIVTAEKIVAIQGLIRAHGLDYDNGTMVLSDIGEAESSSDGALHIIENFQEKFSLTDNGGFIGAGDQLRISGGNTLLGNPVNIVYNAAYNVIFVVEALNNNGRVLAFNDATSVSGNISPDLKYALQGASSLFFYTE</sequence>